<proteinExistence type="predicted"/>
<keyword evidence="2" id="KW-1185">Reference proteome</keyword>
<reference evidence="1 2" key="1">
    <citation type="submission" date="2022-05" db="EMBL/GenBank/DDBJ databases">
        <authorList>
            <person name="Park J.-S."/>
        </authorList>
    </citation>
    <scope>NUCLEOTIDE SEQUENCE [LARGE SCALE GENOMIC DNA]</scope>
    <source>
        <strain evidence="1 2">2012CJ34-2</strain>
    </source>
</reference>
<sequence length="53" mass="5838">MLKRITHTQSVDNFPLTSDNALNISSSLPQLARRGDASTACQNWHLCQKPITG</sequence>
<name>A0ABT0PFW1_9GAMM</name>
<dbReference type="EMBL" id="JAMFLX010000011">
    <property type="protein sequence ID" value="MCL6270205.1"/>
    <property type="molecule type" value="Genomic_DNA"/>
</dbReference>
<protein>
    <submittedName>
        <fullName evidence="1">Uncharacterized protein</fullName>
    </submittedName>
</protein>
<dbReference type="RefSeq" id="WP_249699375.1">
    <property type="nucleotide sequence ID" value="NZ_JAMFLX010000011.1"/>
</dbReference>
<gene>
    <name evidence="1" type="ORF">M3P05_09735</name>
</gene>
<evidence type="ECO:0000313" key="1">
    <source>
        <dbReference type="EMBL" id="MCL6270205.1"/>
    </source>
</evidence>
<organism evidence="1 2">
    <name type="scientific">Parendozoicomonas callyspongiae</name>
    <dbReference type="NCBI Taxonomy" id="2942213"/>
    <lineage>
        <taxon>Bacteria</taxon>
        <taxon>Pseudomonadati</taxon>
        <taxon>Pseudomonadota</taxon>
        <taxon>Gammaproteobacteria</taxon>
        <taxon>Oceanospirillales</taxon>
        <taxon>Endozoicomonadaceae</taxon>
        <taxon>Parendozoicomonas</taxon>
    </lineage>
</organism>
<comment type="caution">
    <text evidence="1">The sequence shown here is derived from an EMBL/GenBank/DDBJ whole genome shotgun (WGS) entry which is preliminary data.</text>
</comment>
<evidence type="ECO:0000313" key="2">
    <source>
        <dbReference type="Proteomes" id="UP001203338"/>
    </source>
</evidence>
<accession>A0ABT0PFW1</accession>
<dbReference type="Proteomes" id="UP001203338">
    <property type="component" value="Unassembled WGS sequence"/>
</dbReference>